<evidence type="ECO:0000256" key="2">
    <source>
        <dbReference type="ARBA" id="ARBA00023002"/>
    </source>
</evidence>
<dbReference type="PANTHER" id="PTHR43976:SF16">
    <property type="entry name" value="SHORT-CHAIN DEHYDROGENASE_REDUCTASE FAMILY PROTEIN"/>
    <property type="match status" value="1"/>
</dbReference>
<organism evidence="3">
    <name type="scientific">Blastobotrys adeninivorans</name>
    <name type="common">Yeast</name>
    <name type="synonym">Arxula adeninivorans</name>
    <dbReference type="NCBI Taxonomy" id="409370"/>
    <lineage>
        <taxon>Eukaryota</taxon>
        <taxon>Fungi</taxon>
        <taxon>Dikarya</taxon>
        <taxon>Ascomycota</taxon>
        <taxon>Saccharomycotina</taxon>
        <taxon>Dipodascomycetes</taxon>
        <taxon>Dipodascales</taxon>
        <taxon>Trichomonascaceae</taxon>
        <taxon>Blastobotrys</taxon>
    </lineage>
</organism>
<dbReference type="AlphaFoldDB" id="A0A060T4V3"/>
<dbReference type="GO" id="GO:0016491">
    <property type="term" value="F:oxidoreductase activity"/>
    <property type="evidence" value="ECO:0007669"/>
    <property type="project" value="UniProtKB-KW"/>
</dbReference>
<evidence type="ECO:0000313" key="3">
    <source>
        <dbReference type="EMBL" id="CDP35834.1"/>
    </source>
</evidence>
<dbReference type="Pfam" id="PF00106">
    <property type="entry name" value="adh_short"/>
    <property type="match status" value="1"/>
</dbReference>
<evidence type="ECO:0000256" key="1">
    <source>
        <dbReference type="ARBA" id="ARBA00006484"/>
    </source>
</evidence>
<keyword evidence="2" id="KW-0560">Oxidoreductase</keyword>
<reference evidence="3" key="2">
    <citation type="submission" date="2014-06" db="EMBL/GenBank/DDBJ databases">
        <title>The complete genome of Blastobotrys (Arxula) adeninivorans LS3 - a yeast of biotechnological interest.</title>
        <authorList>
            <person name="Kunze G."/>
            <person name="Gaillardin C."/>
            <person name="Czernicka M."/>
            <person name="Durrens P."/>
            <person name="Martin T."/>
            <person name="Boer E."/>
            <person name="Gabaldon T."/>
            <person name="Cruz J."/>
            <person name="Talla E."/>
            <person name="Marck C."/>
            <person name="Goffeau A."/>
            <person name="Barbe V."/>
            <person name="Baret P."/>
            <person name="Baronian K."/>
            <person name="Beier S."/>
            <person name="Bleykasten C."/>
            <person name="Bode R."/>
            <person name="Casaregola S."/>
            <person name="Despons L."/>
            <person name="Fairhead C."/>
            <person name="Giersberg M."/>
            <person name="Gierski P."/>
            <person name="Hahnel U."/>
            <person name="Hartmann A."/>
            <person name="Jankowska D."/>
            <person name="Jubin C."/>
            <person name="Jung P."/>
            <person name="Lafontaine I."/>
            <person name="Leh-Louis V."/>
            <person name="Lemaire M."/>
            <person name="Marcet-Houben M."/>
            <person name="Mascher M."/>
            <person name="Morel G."/>
            <person name="Richard G.-F."/>
            <person name="Riechen J."/>
            <person name="Sacerdot C."/>
            <person name="Sarkar A."/>
            <person name="Savel G."/>
            <person name="Schacherer J."/>
            <person name="Sherman D."/>
            <person name="Straub M.-L."/>
            <person name="Stein N."/>
            <person name="Thierry A."/>
            <person name="Trautwein-Schult A."/>
            <person name="Westhof E."/>
            <person name="Worch S."/>
            <person name="Dujon B."/>
            <person name="Souciet J.-L."/>
            <person name="Wincker P."/>
            <person name="Scholz U."/>
            <person name="Neuveglise N."/>
        </authorList>
    </citation>
    <scope>NUCLEOTIDE SEQUENCE</scope>
    <source>
        <strain evidence="3">LS3</strain>
    </source>
</reference>
<dbReference type="Gene3D" id="3.40.50.720">
    <property type="entry name" value="NAD(P)-binding Rossmann-like Domain"/>
    <property type="match status" value="1"/>
</dbReference>
<dbReference type="PANTHER" id="PTHR43976">
    <property type="entry name" value="SHORT CHAIN DEHYDROGENASE"/>
    <property type="match status" value="1"/>
</dbReference>
<gene>
    <name evidence="3" type="ORF">GNLVRS02_ARAD1C44506g</name>
</gene>
<name>A0A060T4V3_BLAAD</name>
<dbReference type="InterPro" id="IPR036291">
    <property type="entry name" value="NAD(P)-bd_dom_sf"/>
</dbReference>
<dbReference type="EMBL" id="HG937693">
    <property type="protein sequence ID" value="CDP35834.1"/>
    <property type="molecule type" value="Genomic_DNA"/>
</dbReference>
<accession>A0A060T4V3</accession>
<dbReference type="InterPro" id="IPR002347">
    <property type="entry name" value="SDR_fam"/>
</dbReference>
<reference evidence="3" key="1">
    <citation type="submission" date="2014-02" db="EMBL/GenBank/DDBJ databases">
        <authorList>
            <person name="Genoscope - CEA"/>
        </authorList>
    </citation>
    <scope>NUCLEOTIDE SEQUENCE</scope>
    <source>
        <strain evidence="3">LS3</strain>
    </source>
</reference>
<sequence>MHASSDQKVWMIPGFSQLGCALAERTLKAGDLVALILRRKDDAWAKFSQQYSDSCMLLSFDPAEKGECYAAIASIVYKWKKIDVVVNYTTKTHNGTIEDVDETDLHRQVRNTFYSAVNTMEAAIPIMESQGFGHIINVIDINGSLGTASLGPCCTSMFALKGYSESVGLAVARKGIKVTVVQTPMEVTLITNPKQFSPLSKKYDNTITHATRDLMLRSNLFPENSFSDTLFAISYVAGTKDPPLRLVIGTDVVEQLKDQLSAISEDLDEFAENEEES</sequence>
<dbReference type="SUPFAM" id="SSF51735">
    <property type="entry name" value="NAD(P)-binding Rossmann-fold domains"/>
    <property type="match status" value="1"/>
</dbReference>
<proteinExistence type="inferred from homology"/>
<protein>
    <submittedName>
        <fullName evidence="3">ARAD1C44506p</fullName>
    </submittedName>
</protein>
<dbReference type="PhylomeDB" id="A0A060T4V3"/>
<comment type="similarity">
    <text evidence="1">Belongs to the short-chain dehydrogenases/reductases (SDR) family.</text>
</comment>
<dbReference type="InterPro" id="IPR051911">
    <property type="entry name" value="SDR_oxidoreductase"/>
</dbReference>